<reference evidence="2 3" key="1">
    <citation type="submission" date="2024-10" db="EMBL/GenBank/DDBJ databases">
        <title>The Natural Products Discovery Center: Release of the First 8490 Sequenced Strains for Exploring Actinobacteria Biosynthetic Diversity.</title>
        <authorList>
            <person name="Kalkreuter E."/>
            <person name="Kautsar S.A."/>
            <person name="Yang D."/>
            <person name="Bader C.D."/>
            <person name="Teijaro C.N."/>
            <person name="Fluegel L."/>
            <person name="Davis C.M."/>
            <person name="Simpson J.R."/>
            <person name="Lauterbach L."/>
            <person name="Steele A.D."/>
            <person name="Gui C."/>
            <person name="Meng S."/>
            <person name="Li G."/>
            <person name="Viehrig K."/>
            <person name="Ye F."/>
            <person name="Su P."/>
            <person name="Kiefer A.F."/>
            <person name="Nichols A."/>
            <person name="Cepeda A.J."/>
            <person name="Yan W."/>
            <person name="Fan B."/>
            <person name="Jiang Y."/>
            <person name="Adhikari A."/>
            <person name="Zheng C.-J."/>
            <person name="Schuster L."/>
            <person name="Cowan T.M."/>
            <person name="Smanski M.J."/>
            <person name="Chevrette M.G."/>
            <person name="De Carvalho L.P.S."/>
            <person name="Shen B."/>
        </authorList>
    </citation>
    <scope>NUCLEOTIDE SEQUENCE [LARGE SCALE GENOMIC DNA]</scope>
    <source>
        <strain evidence="2 3">NPDC002173</strain>
    </source>
</reference>
<evidence type="ECO:0000313" key="3">
    <source>
        <dbReference type="Proteomes" id="UP001602013"/>
    </source>
</evidence>
<name>A0ABW6SM42_9ACTN</name>
<comment type="caution">
    <text evidence="2">The sequence shown here is derived from an EMBL/GenBank/DDBJ whole genome shotgun (WGS) entry which is preliminary data.</text>
</comment>
<dbReference type="Proteomes" id="UP001602013">
    <property type="component" value="Unassembled WGS sequence"/>
</dbReference>
<dbReference type="EMBL" id="JBIASD010000005">
    <property type="protein sequence ID" value="MFF3666012.1"/>
    <property type="molecule type" value="Genomic_DNA"/>
</dbReference>
<evidence type="ECO:0000256" key="1">
    <source>
        <dbReference type="SAM" id="MobiDB-lite"/>
    </source>
</evidence>
<sequence>MNAPRSRAHVVGGLAAAAAAVLGMALVAAPSVAEGMSSGAAKPATPVAAPSPSQPGGHTVLTCTISTNSGQPITFNPPVSQEARTVTVKGPLTLTNCASPDNSFPNLRSGKITIQGSGQLSCVGGAQNVTGTGTITWSDAKGQALGTSTIRPNLNAMNSYNAGDMLLIGEVTEGKMKGKRIAGNATPTSDISQCSSKGVSSLQAGGTVAFVAVDTPR</sequence>
<protein>
    <recommendedName>
        <fullName evidence="4">Secreted protein</fullName>
    </recommendedName>
</protein>
<keyword evidence="3" id="KW-1185">Reference proteome</keyword>
<gene>
    <name evidence="2" type="ORF">ACFYXI_10500</name>
</gene>
<evidence type="ECO:0000313" key="2">
    <source>
        <dbReference type="EMBL" id="MFF3666012.1"/>
    </source>
</evidence>
<proteinExistence type="predicted"/>
<evidence type="ECO:0008006" key="4">
    <source>
        <dbReference type="Google" id="ProtNLM"/>
    </source>
</evidence>
<accession>A0ABW6SM42</accession>
<dbReference type="RefSeq" id="WP_387410300.1">
    <property type="nucleotide sequence ID" value="NZ_CP191998.1"/>
</dbReference>
<organism evidence="2 3">
    <name type="scientific">Microtetraspora malaysiensis</name>
    <dbReference type="NCBI Taxonomy" id="161358"/>
    <lineage>
        <taxon>Bacteria</taxon>
        <taxon>Bacillati</taxon>
        <taxon>Actinomycetota</taxon>
        <taxon>Actinomycetes</taxon>
        <taxon>Streptosporangiales</taxon>
        <taxon>Streptosporangiaceae</taxon>
        <taxon>Microtetraspora</taxon>
    </lineage>
</organism>
<feature type="region of interest" description="Disordered" evidence="1">
    <location>
        <begin position="36"/>
        <end position="58"/>
    </location>
</feature>